<sequence>MIEPSLDDMDCREQVGLMRAETSNESERSDLFLEETATAAEPASHSLFDLISTNPQTAEPDEFLDRWLNEKDPIKALAAWTDRSAGRSLPNSAKQALRRINREIGQIDQLLNRQLNEVIHHPRFQKLEASWRGVRHLIDCADPDANCKIRLLSLSWGALVRDLDRAIEFDQSQLFKKIYSEEFGTSGGEPYSAILGDYEIHLRPDKNHKTDDVNALKSLTQVMAAAFAPFIASAHPSLFGLDSFQELERPSDLTKLFNQPEYVTWNSLRDLPDSRFLALALPRILMRKPYEGRGKEVAHFPFQETTDSADEADYLWGNAAYALGGVMIRSFCQNGWLADIRGVRQDRDEGGLVTGLPEISWKTDREGIAVKPPVDVVIPESMEAEFSNLGFTALCPCNITRLPAIHSTPSLQKPQQFDSDSANTSARLSSMMHYMLCVSRIAHYVKVLGREKIGSYTEASDCEEYLNDWLRRYVTQDDDAEAEIKAKYPLREAEATIREKPGEPGNYYCTIHLQPHYQMDDMVSAVKLTTEISSTSSR</sequence>
<reference evidence="3 4" key="1">
    <citation type="submission" date="2019-02" db="EMBL/GenBank/DDBJ databases">
        <title>Deep-cultivation of Planctomycetes and their phenomic and genomic characterization uncovers novel biology.</title>
        <authorList>
            <person name="Wiegand S."/>
            <person name="Jogler M."/>
            <person name="Boedeker C."/>
            <person name="Pinto D."/>
            <person name="Vollmers J."/>
            <person name="Rivas-Marin E."/>
            <person name="Kohn T."/>
            <person name="Peeters S.H."/>
            <person name="Heuer A."/>
            <person name="Rast P."/>
            <person name="Oberbeckmann S."/>
            <person name="Bunk B."/>
            <person name="Jeske O."/>
            <person name="Meyerdierks A."/>
            <person name="Storesund J.E."/>
            <person name="Kallscheuer N."/>
            <person name="Luecker S."/>
            <person name="Lage O.M."/>
            <person name="Pohl T."/>
            <person name="Merkel B.J."/>
            <person name="Hornburger P."/>
            <person name="Mueller R.-W."/>
            <person name="Bruemmer F."/>
            <person name="Labrenz M."/>
            <person name="Spormann A.M."/>
            <person name="Op Den Camp H."/>
            <person name="Overmann J."/>
            <person name="Amann R."/>
            <person name="Jetten M.S.M."/>
            <person name="Mascher T."/>
            <person name="Medema M.H."/>
            <person name="Devos D.P."/>
            <person name="Kaster A.-K."/>
            <person name="Ovreas L."/>
            <person name="Rohde M."/>
            <person name="Galperin M.Y."/>
            <person name="Jogler C."/>
        </authorList>
    </citation>
    <scope>NUCLEOTIDE SEQUENCE [LARGE SCALE GENOMIC DNA]</scope>
    <source>
        <strain evidence="3 4">Pan54</strain>
    </source>
</reference>
<dbReference type="EMBL" id="SJPG01000001">
    <property type="protein sequence ID" value="TWT63908.1"/>
    <property type="molecule type" value="Genomic_DNA"/>
</dbReference>
<accession>A0A5C5XMH1</accession>
<dbReference type="InterPro" id="IPR044032">
    <property type="entry name" value="TssC1_C"/>
</dbReference>
<dbReference type="InterPro" id="IPR044031">
    <property type="entry name" value="TssC1_N"/>
</dbReference>
<dbReference type="Pfam" id="PF05943">
    <property type="entry name" value="VipB"/>
    <property type="match status" value="1"/>
</dbReference>
<keyword evidence="4" id="KW-1185">Reference proteome</keyword>
<dbReference type="PANTHER" id="PTHR35565:SF3">
    <property type="entry name" value="TYPE VI SECRETION SYSTEM SHEATH PROTEIN TSSC1"/>
    <property type="match status" value="1"/>
</dbReference>
<dbReference type="PANTHER" id="PTHR35565">
    <property type="entry name" value="CYTOPLASMIC PROTEIN-RELATED"/>
    <property type="match status" value="1"/>
</dbReference>
<comment type="caution">
    <text evidence="3">The sequence shown here is derived from an EMBL/GenBank/DDBJ whole genome shotgun (WGS) entry which is preliminary data.</text>
</comment>
<evidence type="ECO:0008006" key="5">
    <source>
        <dbReference type="Google" id="ProtNLM"/>
    </source>
</evidence>
<protein>
    <recommendedName>
        <fullName evidence="5">Type VI secretion protein, EvpB/VC_A0108 family</fullName>
    </recommendedName>
</protein>
<organism evidence="3 4">
    <name type="scientific">Rubinisphaera italica</name>
    <dbReference type="NCBI Taxonomy" id="2527969"/>
    <lineage>
        <taxon>Bacteria</taxon>
        <taxon>Pseudomonadati</taxon>
        <taxon>Planctomycetota</taxon>
        <taxon>Planctomycetia</taxon>
        <taxon>Planctomycetales</taxon>
        <taxon>Planctomycetaceae</taxon>
        <taxon>Rubinisphaera</taxon>
    </lineage>
</organism>
<feature type="domain" description="TssC1 N-terminal" evidence="1">
    <location>
        <begin position="102"/>
        <end position="412"/>
    </location>
</feature>
<name>A0A5C5XMH1_9PLAN</name>
<proteinExistence type="predicted"/>
<gene>
    <name evidence="3" type="ORF">Pan54_46670</name>
</gene>
<dbReference type="Proteomes" id="UP000316095">
    <property type="component" value="Unassembled WGS sequence"/>
</dbReference>
<evidence type="ECO:0000259" key="2">
    <source>
        <dbReference type="Pfam" id="PF18945"/>
    </source>
</evidence>
<evidence type="ECO:0000313" key="3">
    <source>
        <dbReference type="EMBL" id="TWT63908.1"/>
    </source>
</evidence>
<dbReference type="NCBIfam" id="TIGR03355">
    <property type="entry name" value="VI_chp_2"/>
    <property type="match status" value="1"/>
</dbReference>
<dbReference type="AlphaFoldDB" id="A0A5C5XMH1"/>
<dbReference type="InterPro" id="IPR010269">
    <property type="entry name" value="T6SS_TssC-like"/>
</dbReference>
<evidence type="ECO:0000313" key="4">
    <source>
        <dbReference type="Proteomes" id="UP000316095"/>
    </source>
</evidence>
<dbReference type="Pfam" id="PF18945">
    <property type="entry name" value="VipB_2"/>
    <property type="match status" value="1"/>
</dbReference>
<dbReference type="OrthoDB" id="9764000at2"/>
<feature type="domain" description="TssC1 C-terminal" evidence="2">
    <location>
        <begin position="422"/>
        <end position="532"/>
    </location>
</feature>
<evidence type="ECO:0000259" key="1">
    <source>
        <dbReference type="Pfam" id="PF05943"/>
    </source>
</evidence>